<evidence type="ECO:0000313" key="3">
    <source>
        <dbReference type="EMBL" id="PSM51689.1"/>
    </source>
</evidence>
<dbReference type="PROSITE" id="PS50076">
    <property type="entry name" value="DNAJ_2"/>
    <property type="match status" value="1"/>
</dbReference>
<proteinExistence type="predicted"/>
<dbReference type="CDD" id="cd06257">
    <property type="entry name" value="DnaJ"/>
    <property type="match status" value="1"/>
</dbReference>
<feature type="domain" description="J" evidence="2">
    <location>
        <begin position="4"/>
        <end position="68"/>
    </location>
</feature>
<dbReference type="InterPro" id="IPR001623">
    <property type="entry name" value="DnaJ_domain"/>
</dbReference>
<comment type="caution">
    <text evidence="3">The sequence shown here is derived from an EMBL/GenBank/DDBJ whole genome shotgun (WGS) entry which is preliminary data.</text>
</comment>
<accession>A0A2P8QZM4</accession>
<keyword evidence="1" id="KW-0143">Chaperone</keyword>
<dbReference type="Pfam" id="PF01556">
    <property type="entry name" value="DnaJ_C"/>
    <property type="match status" value="1"/>
</dbReference>
<dbReference type="InterPro" id="IPR018253">
    <property type="entry name" value="DnaJ_domain_CS"/>
</dbReference>
<dbReference type="InterPro" id="IPR008971">
    <property type="entry name" value="HSP40/DnaJ_pept-bd"/>
</dbReference>
<dbReference type="CDD" id="cd10747">
    <property type="entry name" value="DnaJ_C"/>
    <property type="match status" value="1"/>
</dbReference>
<dbReference type="Proteomes" id="UP000240535">
    <property type="component" value="Unassembled WGS sequence"/>
</dbReference>
<dbReference type="InterPro" id="IPR036869">
    <property type="entry name" value="J_dom_sf"/>
</dbReference>
<gene>
    <name evidence="3" type="ORF">CQ405_06030</name>
</gene>
<evidence type="ECO:0000313" key="4">
    <source>
        <dbReference type="Proteomes" id="UP000240535"/>
    </source>
</evidence>
<dbReference type="PANTHER" id="PTHR43096:SF52">
    <property type="entry name" value="DNAJ HOMOLOG 1, MITOCHONDRIAL-RELATED"/>
    <property type="match status" value="1"/>
</dbReference>
<dbReference type="Pfam" id="PF00226">
    <property type="entry name" value="DnaJ"/>
    <property type="match status" value="1"/>
</dbReference>
<evidence type="ECO:0000256" key="1">
    <source>
        <dbReference type="ARBA" id="ARBA00023186"/>
    </source>
</evidence>
<dbReference type="SMART" id="SM00271">
    <property type="entry name" value="DnaJ"/>
    <property type="match status" value="1"/>
</dbReference>
<dbReference type="SUPFAM" id="SSF46565">
    <property type="entry name" value="Chaperone J-domain"/>
    <property type="match status" value="1"/>
</dbReference>
<dbReference type="SUPFAM" id="SSF49493">
    <property type="entry name" value="HSP40/DnaJ peptide-binding domain"/>
    <property type="match status" value="2"/>
</dbReference>
<dbReference type="OrthoDB" id="9779889at2"/>
<dbReference type="Gene3D" id="2.60.260.20">
    <property type="entry name" value="Urease metallochaperone UreE, N-terminal domain"/>
    <property type="match status" value="2"/>
</dbReference>
<dbReference type="GO" id="GO:0005737">
    <property type="term" value="C:cytoplasm"/>
    <property type="evidence" value="ECO:0007669"/>
    <property type="project" value="TreeGrafter"/>
</dbReference>
<keyword evidence="4" id="KW-1185">Reference proteome</keyword>
<dbReference type="EMBL" id="PDHH01000005">
    <property type="protein sequence ID" value="PSM51689.1"/>
    <property type="molecule type" value="Genomic_DNA"/>
</dbReference>
<sequence length="286" mass="31820">MSDSLYETLGVSKDASTDEIKKAYRRLARKYHPDINKEPEAEAKFKEINGAYEILSDENKRRQYDMHGDSMFGGQNFEDFARNTQSMGDLNDILRSIFGGGFSSGGFSSGGFSTGFGGFSENLDINARLSIDFDFAVLGGEKEINISGQRIKIKIPAGIRDGEKLRIKGKGKKSQQSSEVGDIMLNIVVEPSSVYTADGDDLYKDIDIPLKTAWFGGTIGVDTYKKDVNIKIVPNTKNGQRIRLKGYGIQNRKTKIYGDLYLKTNVVLPDIKELDSELVKILKEKL</sequence>
<organism evidence="3 4">
    <name type="scientific">Campylobacter blaseri</name>
    <dbReference type="NCBI Taxonomy" id="2042961"/>
    <lineage>
        <taxon>Bacteria</taxon>
        <taxon>Pseudomonadati</taxon>
        <taxon>Campylobacterota</taxon>
        <taxon>Epsilonproteobacteria</taxon>
        <taxon>Campylobacterales</taxon>
        <taxon>Campylobacteraceae</taxon>
        <taxon>Campylobacter</taxon>
    </lineage>
</organism>
<dbReference type="GO" id="GO:0051082">
    <property type="term" value="F:unfolded protein binding"/>
    <property type="evidence" value="ECO:0007669"/>
    <property type="project" value="InterPro"/>
</dbReference>
<dbReference type="PANTHER" id="PTHR43096">
    <property type="entry name" value="DNAJ HOMOLOG 1, MITOCHONDRIAL-RELATED"/>
    <property type="match status" value="1"/>
</dbReference>
<evidence type="ECO:0000259" key="2">
    <source>
        <dbReference type="PROSITE" id="PS50076"/>
    </source>
</evidence>
<dbReference type="InterPro" id="IPR002939">
    <property type="entry name" value="DnaJ_C"/>
</dbReference>
<dbReference type="RefSeq" id="WP_106871716.1">
    <property type="nucleotide sequence ID" value="NZ_CP053841.1"/>
</dbReference>
<name>A0A2P8QZM4_9BACT</name>
<reference evidence="4" key="1">
    <citation type="submission" date="2017-10" db="EMBL/GenBank/DDBJ databases">
        <title>Campylobacter species from seals.</title>
        <authorList>
            <person name="Gilbert M.J."/>
            <person name="Zomer A.L."/>
            <person name="Timmerman A.J."/>
            <person name="Duim B."/>
            <person name="Wagenaar J.A."/>
        </authorList>
    </citation>
    <scope>NUCLEOTIDE SEQUENCE [LARGE SCALE GENOMIC DNA]</scope>
    <source>
        <strain evidence="4">17S00004-5</strain>
    </source>
</reference>
<dbReference type="PROSITE" id="PS00636">
    <property type="entry name" value="DNAJ_1"/>
    <property type="match status" value="1"/>
</dbReference>
<dbReference type="GO" id="GO:0042026">
    <property type="term" value="P:protein refolding"/>
    <property type="evidence" value="ECO:0007669"/>
    <property type="project" value="TreeGrafter"/>
</dbReference>
<dbReference type="PRINTS" id="PR00625">
    <property type="entry name" value="JDOMAIN"/>
</dbReference>
<dbReference type="AlphaFoldDB" id="A0A2P8QZM4"/>
<dbReference type="Gene3D" id="1.10.287.110">
    <property type="entry name" value="DnaJ domain"/>
    <property type="match status" value="1"/>
</dbReference>
<protein>
    <submittedName>
        <fullName evidence="3">DnaJ family protein</fullName>
    </submittedName>
</protein>